<feature type="domain" description="Sulfatase N-terminal" evidence="8">
    <location>
        <begin position="236"/>
        <end position="507"/>
    </location>
</feature>
<feature type="transmembrane region" description="Helical" evidence="7">
    <location>
        <begin position="147"/>
        <end position="169"/>
    </location>
</feature>
<dbReference type="RefSeq" id="WP_055655818.1">
    <property type="nucleotide sequence ID" value="NZ_CABIXC010000006.1"/>
</dbReference>
<evidence type="ECO:0000256" key="1">
    <source>
        <dbReference type="ARBA" id="ARBA00004651"/>
    </source>
</evidence>
<dbReference type="PANTHER" id="PTHR47371:SF3">
    <property type="entry name" value="PHOSPHOGLYCEROL TRANSFERASE I"/>
    <property type="match status" value="1"/>
</dbReference>
<protein>
    <submittedName>
        <fullName evidence="9">Sulfatase</fullName>
    </submittedName>
</protein>
<dbReference type="InterPro" id="IPR017850">
    <property type="entry name" value="Alkaline_phosphatase_core_sf"/>
</dbReference>
<dbReference type="Pfam" id="PF00884">
    <property type="entry name" value="Sulfatase"/>
    <property type="match status" value="1"/>
</dbReference>
<dbReference type="GO" id="GO:0005886">
    <property type="term" value="C:plasma membrane"/>
    <property type="evidence" value="ECO:0007669"/>
    <property type="project" value="UniProtKB-SubCell"/>
</dbReference>
<evidence type="ECO:0000259" key="8">
    <source>
        <dbReference type="Pfam" id="PF00884"/>
    </source>
</evidence>
<name>A0A174ERB6_9FIRM</name>
<evidence type="ECO:0000256" key="7">
    <source>
        <dbReference type="SAM" id="Phobius"/>
    </source>
</evidence>
<dbReference type="EMBL" id="CYZE01000006">
    <property type="protein sequence ID" value="CUO40463.1"/>
    <property type="molecule type" value="Genomic_DNA"/>
</dbReference>
<feature type="transmembrane region" description="Helical" evidence="7">
    <location>
        <begin position="67"/>
        <end position="91"/>
    </location>
</feature>
<dbReference type="PANTHER" id="PTHR47371">
    <property type="entry name" value="LIPOTEICHOIC ACID SYNTHASE"/>
    <property type="match status" value="1"/>
</dbReference>
<dbReference type="CDD" id="cd16015">
    <property type="entry name" value="LTA_synthase"/>
    <property type="match status" value="1"/>
</dbReference>
<dbReference type="Proteomes" id="UP000095651">
    <property type="component" value="Unassembled WGS sequence"/>
</dbReference>
<evidence type="ECO:0000256" key="4">
    <source>
        <dbReference type="ARBA" id="ARBA00022692"/>
    </source>
</evidence>
<proteinExistence type="predicted"/>
<reference evidence="9 10" key="1">
    <citation type="submission" date="2015-09" db="EMBL/GenBank/DDBJ databases">
        <authorList>
            <consortium name="Pathogen Informatics"/>
        </authorList>
    </citation>
    <scope>NUCLEOTIDE SEQUENCE [LARGE SCALE GENOMIC DNA]</scope>
    <source>
        <strain evidence="9 10">2789STDY5608850</strain>
    </source>
</reference>
<dbReference type="InterPro" id="IPR000917">
    <property type="entry name" value="Sulfatase_N"/>
</dbReference>
<dbReference type="SUPFAM" id="SSF53649">
    <property type="entry name" value="Alkaline phosphatase-like"/>
    <property type="match status" value="1"/>
</dbReference>
<dbReference type="Gene3D" id="3.40.720.10">
    <property type="entry name" value="Alkaline Phosphatase, subunit A"/>
    <property type="match status" value="1"/>
</dbReference>
<feature type="transmembrane region" description="Helical" evidence="7">
    <location>
        <begin position="42"/>
        <end position="60"/>
    </location>
</feature>
<evidence type="ECO:0000313" key="9">
    <source>
        <dbReference type="EMBL" id="CUO40463.1"/>
    </source>
</evidence>
<keyword evidence="3" id="KW-1003">Cell membrane</keyword>
<comment type="pathway">
    <text evidence="2">Cell wall biogenesis; lipoteichoic acid biosynthesis.</text>
</comment>
<sequence length="647" mass="72781">MKAYGKRLGKIVILAAVLNFLIEFISRKSFAVLLAYVLESPLVFLLNTCIIALPFTVLFLTRRRVFVAIVLSIVWLGMGVVNGILLIFRTTPFTAADFRLIKYAANIATTYFTWMQLVMIAVALVVVTVFCVFVWRIAPVSREKVNYVKGTAVVGISAAVVLGLTTAAMNTGLVAVRFGNIGAAFQAYGFPYCFANSMFNTGISKPEDYGTETIEVIKAEELVPENTYAVSASTKPNVIMIQLESFFDPLLWKKNPVTGNPESGGAENYDPIPFFHQLQKNYPHGYLNVPSVGAGTANTEFEAITGMNLDFFGPGEYPYKTVLKKTSCESVAFDLKNLGYSAHAIHNNEATFYDRNNVFAQIGFDTFTPIEYMNNIERNPAGWCKDKILVKEIIGTLDSTEGPDFIYTISVQGHGKYPDFKYYCEQISEMDDFIRSLVNTLRTREEPIVLVMYGDHLPSFEWTEDEMINKSLYQTEYVVWNNMNLPKKKVDVEAYQLAAHVLDMLGIHEGTMMRFHQNYLDGGMEDEETYLADMKALEYDILYGDREVYGGENPYQTTDLQMGIDPITIDDIVYNDSNILVYGENFTPYSKICLDGKAVETTFVWPELIIARNIPEKKVTDADITVWQIGRDKIPLGEGVREKGKES</sequence>
<dbReference type="InterPro" id="IPR050448">
    <property type="entry name" value="OpgB/LTA_synthase_biosynth"/>
</dbReference>
<evidence type="ECO:0000256" key="2">
    <source>
        <dbReference type="ARBA" id="ARBA00004936"/>
    </source>
</evidence>
<keyword evidence="4 7" id="KW-0812">Transmembrane</keyword>
<keyword evidence="6 7" id="KW-0472">Membrane</keyword>
<evidence type="ECO:0000256" key="5">
    <source>
        <dbReference type="ARBA" id="ARBA00022989"/>
    </source>
</evidence>
<accession>A0A174ERB6</accession>
<gene>
    <name evidence="9" type="primary">ltaS</name>
    <name evidence="9" type="ORF">ERS852407_02704</name>
</gene>
<evidence type="ECO:0000256" key="6">
    <source>
        <dbReference type="ARBA" id="ARBA00023136"/>
    </source>
</evidence>
<feature type="transmembrane region" description="Helical" evidence="7">
    <location>
        <begin position="111"/>
        <end position="135"/>
    </location>
</feature>
<dbReference type="AlphaFoldDB" id="A0A174ERB6"/>
<feature type="transmembrane region" description="Helical" evidence="7">
    <location>
        <begin position="12"/>
        <end position="36"/>
    </location>
</feature>
<evidence type="ECO:0000313" key="10">
    <source>
        <dbReference type="Proteomes" id="UP000095651"/>
    </source>
</evidence>
<evidence type="ECO:0000256" key="3">
    <source>
        <dbReference type="ARBA" id="ARBA00022475"/>
    </source>
</evidence>
<keyword evidence="5 7" id="KW-1133">Transmembrane helix</keyword>
<organism evidence="9 10">
    <name type="scientific">Hungatella hathewayi</name>
    <dbReference type="NCBI Taxonomy" id="154046"/>
    <lineage>
        <taxon>Bacteria</taxon>
        <taxon>Bacillati</taxon>
        <taxon>Bacillota</taxon>
        <taxon>Clostridia</taxon>
        <taxon>Lachnospirales</taxon>
        <taxon>Lachnospiraceae</taxon>
        <taxon>Hungatella</taxon>
    </lineage>
</organism>
<comment type="subcellular location">
    <subcellularLocation>
        <location evidence="1">Cell membrane</location>
        <topology evidence="1">Multi-pass membrane protein</topology>
    </subcellularLocation>
</comment>